<dbReference type="AlphaFoldDB" id="A0AAE7BE26"/>
<dbReference type="InterPro" id="IPR035901">
    <property type="entry name" value="GIY-YIG_endonuc_sf"/>
</dbReference>
<proteinExistence type="predicted"/>
<gene>
    <name evidence="2" type="ORF">ADFLV_1726</name>
</gene>
<dbReference type="Pfam" id="PF01541">
    <property type="entry name" value="GIY-YIG"/>
    <property type="match status" value="1"/>
</dbReference>
<dbReference type="Proteomes" id="UP000503313">
    <property type="component" value="Chromosome"/>
</dbReference>
<feature type="domain" description="GIY-YIG" evidence="1">
    <location>
        <begin position="264"/>
        <end position="355"/>
    </location>
</feature>
<dbReference type="KEGG" id="adz:ADFLV_1726"/>
<dbReference type="InterPro" id="IPR000305">
    <property type="entry name" value="GIY-YIG_endonuc"/>
</dbReference>
<dbReference type="Gene3D" id="1.10.10.60">
    <property type="entry name" value="Homeodomain-like"/>
    <property type="match status" value="1"/>
</dbReference>
<dbReference type="RefSeq" id="WP_129010612.1">
    <property type="nucleotide sequence ID" value="NZ_CP053835.1"/>
</dbReference>
<reference evidence="2 3" key="1">
    <citation type="submission" date="2020-05" db="EMBL/GenBank/DDBJ databases">
        <title>Complete genome sequencing of Campylobacter and Arcobacter type strains.</title>
        <authorList>
            <person name="Miller W.G."/>
            <person name="Yee E."/>
        </authorList>
    </citation>
    <scope>NUCLEOTIDE SEQUENCE [LARGE SCALE GENOMIC DNA]</scope>
    <source>
        <strain evidence="2 3">LMG 25694</strain>
    </source>
</reference>
<accession>A0AAE7BE26</accession>
<evidence type="ECO:0000259" key="1">
    <source>
        <dbReference type="PROSITE" id="PS50164"/>
    </source>
</evidence>
<sequence>MKKIPFYLLINKLYNMSFKNYFNHLKKNILCTEWFKKACKDKKITIRYLSKNYFSNEIKNSYLKYKKDTVYFFKLFLLKFEYKEKLENDNHLKLLNVNIKNETIFNVVSLLFSLQKQFLNTNYYQDINIFDRKTFIVKYYEKYNSYIDLSILSKILNNVLYLCGNNIYKLTYLIPPKRFLYSLYIKELINSDISLLKGDSQLSEILFEKYGIKISRRTVCDIRNKFLIPKIQKKKSFNFYLYHENFYCDKKKLDKLNISHLENNVKGIYELSSNKINKYPFSKNSILYIGSSKNIKKRLWTYTSEYAHTEQIRNFLEKNEDVYFRIIKTLDYKEFEMHFINAFIDMNGELPKLNKQRVLNANSFV</sequence>
<dbReference type="SUPFAM" id="SSF82771">
    <property type="entry name" value="GIY-YIG endonuclease"/>
    <property type="match status" value="1"/>
</dbReference>
<dbReference type="PROSITE" id="PS50164">
    <property type="entry name" value="GIY_YIG"/>
    <property type="match status" value="1"/>
</dbReference>
<organism evidence="2 3">
    <name type="scientific">Arcobacter defluvii</name>
    <dbReference type="NCBI Taxonomy" id="873191"/>
    <lineage>
        <taxon>Bacteria</taxon>
        <taxon>Pseudomonadati</taxon>
        <taxon>Campylobacterota</taxon>
        <taxon>Epsilonproteobacteria</taxon>
        <taxon>Campylobacterales</taxon>
        <taxon>Arcobacteraceae</taxon>
        <taxon>Arcobacter</taxon>
    </lineage>
</organism>
<dbReference type="EMBL" id="CP053835">
    <property type="protein sequence ID" value="QKF77745.1"/>
    <property type="molecule type" value="Genomic_DNA"/>
</dbReference>
<keyword evidence="3" id="KW-1185">Reference proteome</keyword>
<name>A0AAE7BE26_9BACT</name>
<evidence type="ECO:0000313" key="3">
    <source>
        <dbReference type="Proteomes" id="UP000503313"/>
    </source>
</evidence>
<protein>
    <submittedName>
        <fullName evidence="2">Sigma-54 DNA binding domain-containing protein</fullName>
    </submittedName>
</protein>
<evidence type="ECO:0000313" key="2">
    <source>
        <dbReference type="EMBL" id="QKF77745.1"/>
    </source>
</evidence>